<evidence type="ECO:0008006" key="3">
    <source>
        <dbReference type="Google" id="ProtNLM"/>
    </source>
</evidence>
<dbReference type="EMBL" id="NBSK02000008">
    <property type="protein sequence ID" value="KAJ0190810.1"/>
    <property type="molecule type" value="Genomic_DNA"/>
</dbReference>
<proteinExistence type="predicted"/>
<dbReference type="PANTHER" id="PTHR31973">
    <property type="entry name" value="POLYPROTEIN, PUTATIVE-RELATED"/>
    <property type="match status" value="1"/>
</dbReference>
<dbReference type="AlphaFoldDB" id="A0A9R1WVR6"/>
<evidence type="ECO:0000313" key="2">
    <source>
        <dbReference type="Proteomes" id="UP000235145"/>
    </source>
</evidence>
<gene>
    <name evidence="1" type="ORF">LSAT_V11C800418130</name>
</gene>
<accession>A0A9R1WVR6</accession>
<reference evidence="1 2" key="1">
    <citation type="journal article" date="2017" name="Nat. Commun.">
        <title>Genome assembly with in vitro proximity ligation data and whole-genome triplication in lettuce.</title>
        <authorList>
            <person name="Reyes-Chin-Wo S."/>
            <person name="Wang Z."/>
            <person name="Yang X."/>
            <person name="Kozik A."/>
            <person name="Arikit S."/>
            <person name="Song C."/>
            <person name="Xia L."/>
            <person name="Froenicke L."/>
            <person name="Lavelle D.O."/>
            <person name="Truco M.J."/>
            <person name="Xia R."/>
            <person name="Zhu S."/>
            <person name="Xu C."/>
            <person name="Xu H."/>
            <person name="Xu X."/>
            <person name="Cox K."/>
            <person name="Korf I."/>
            <person name="Meyers B.C."/>
            <person name="Michelmore R.W."/>
        </authorList>
    </citation>
    <scope>NUCLEOTIDE SEQUENCE [LARGE SCALE GENOMIC DNA]</scope>
    <source>
        <strain evidence="2">cv. Salinas</strain>
        <tissue evidence="1">Seedlings</tissue>
    </source>
</reference>
<organism evidence="1 2">
    <name type="scientific">Lactuca sativa</name>
    <name type="common">Garden lettuce</name>
    <dbReference type="NCBI Taxonomy" id="4236"/>
    <lineage>
        <taxon>Eukaryota</taxon>
        <taxon>Viridiplantae</taxon>
        <taxon>Streptophyta</taxon>
        <taxon>Embryophyta</taxon>
        <taxon>Tracheophyta</taxon>
        <taxon>Spermatophyta</taxon>
        <taxon>Magnoliopsida</taxon>
        <taxon>eudicotyledons</taxon>
        <taxon>Gunneridae</taxon>
        <taxon>Pentapetalae</taxon>
        <taxon>asterids</taxon>
        <taxon>campanulids</taxon>
        <taxon>Asterales</taxon>
        <taxon>Asteraceae</taxon>
        <taxon>Cichorioideae</taxon>
        <taxon>Cichorieae</taxon>
        <taxon>Lactucinae</taxon>
        <taxon>Lactuca</taxon>
    </lineage>
</organism>
<name>A0A9R1WVR6_LACSA</name>
<dbReference type="PANTHER" id="PTHR31973:SF189">
    <property type="entry name" value="TRANSPOSASE, MUDR, PLANT, MULE TRANSPOSASE DOMAIN PROTEIN-RELATED"/>
    <property type="match status" value="1"/>
</dbReference>
<keyword evidence="2" id="KW-1185">Reference proteome</keyword>
<evidence type="ECO:0000313" key="1">
    <source>
        <dbReference type="EMBL" id="KAJ0190810.1"/>
    </source>
</evidence>
<comment type="caution">
    <text evidence="1">The sequence shown here is derived from an EMBL/GenBank/DDBJ whole genome shotgun (WGS) entry which is preliminary data.</text>
</comment>
<sequence length="370" mass="43499">MIRYELKSTINIALSSRGMYVSIDFHYKGIFSPNPLVYLAPVKTIVRDVDFGGFMDKEFLLWLTKLTKGACDNVYYCIRKESLGYGIRRIDIDADYWEFVEIVYSLESELNVYIDHQNEPILDWTNNELLVDGKGYESNELDEEEYKNYELSKTMEYEHECDEEVHTFDKIVGYPFLDKLSKHISDDEEEANNGKDKDVFPIHNENQEWEKMVLVLGMKFSNPLESKLCVTNYAVKMDMIYGMKKVIIKGYWKIIVKKPKMSVRKLKAKFNKKFNLITSVEQCINTRKYAFQEIEGYLKEHYAKTWSYEKEIKRTNLGSTVKMDVDVMLDGTTYFSKFCVCFKRLKGGWIEGCRKVEMQTTIYILLIGLL</sequence>
<dbReference type="Proteomes" id="UP000235145">
    <property type="component" value="Unassembled WGS sequence"/>
</dbReference>
<protein>
    <recommendedName>
        <fullName evidence="3">Transposase MuDR plant domain-containing protein</fullName>
    </recommendedName>
</protein>